<keyword evidence="2" id="KW-0472">Membrane</keyword>
<keyword evidence="2" id="KW-1133">Transmembrane helix</keyword>
<evidence type="ECO:0000256" key="2">
    <source>
        <dbReference type="SAM" id="Phobius"/>
    </source>
</evidence>
<proteinExistence type="predicted"/>
<feature type="domain" description="Low molecular weight protein antigen 6 PH" evidence="3">
    <location>
        <begin position="53"/>
        <end position="120"/>
    </location>
</feature>
<feature type="compositionally biased region" description="Acidic residues" evidence="1">
    <location>
        <begin position="131"/>
        <end position="148"/>
    </location>
</feature>
<reference evidence="4" key="1">
    <citation type="journal article" date="2014" name="Int. J. Syst. Evol. Microbiol.">
        <title>Complete genome sequence of Corynebacterium casei LMG S-19264T (=DSM 44701T), isolated from a smear-ripened cheese.</title>
        <authorList>
            <consortium name="US DOE Joint Genome Institute (JGI-PGF)"/>
            <person name="Walter F."/>
            <person name="Albersmeier A."/>
            <person name="Kalinowski J."/>
            <person name="Ruckert C."/>
        </authorList>
    </citation>
    <scope>NUCLEOTIDE SEQUENCE</scope>
    <source>
        <strain evidence="4">CGMCC 4.7308</strain>
    </source>
</reference>
<feature type="transmembrane region" description="Helical" evidence="2">
    <location>
        <begin position="7"/>
        <end position="30"/>
    </location>
</feature>
<evidence type="ECO:0000313" key="5">
    <source>
        <dbReference type="Proteomes" id="UP000655208"/>
    </source>
</evidence>
<keyword evidence="5" id="KW-1185">Reference proteome</keyword>
<dbReference type="InterPro" id="IPR019692">
    <property type="entry name" value="CFP-6_PH"/>
</dbReference>
<reference evidence="4" key="2">
    <citation type="submission" date="2020-09" db="EMBL/GenBank/DDBJ databases">
        <authorList>
            <person name="Sun Q."/>
            <person name="Zhou Y."/>
        </authorList>
    </citation>
    <scope>NUCLEOTIDE SEQUENCE</scope>
    <source>
        <strain evidence="4">CGMCC 4.7308</strain>
    </source>
</reference>
<evidence type="ECO:0000313" key="4">
    <source>
        <dbReference type="EMBL" id="GGL85074.1"/>
    </source>
</evidence>
<feature type="compositionally biased region" description="Low complexity" evidence="1">
    <location>
        <begin position="155"/>
        <end position="170"/>
    </location>
</feature>
<dbReference type="RefSeq" id="WP_188939569.1">
    <property type="nucleotide sequence ID" value="NZ_BMNA01000001.1"/>
</dbReference>
<dbReference type="Proteomes" id="UP000655208">
    <property type="component" value="Unassembled WGS sequence"/>
</dbReference>
<accession>A0A917W9G2</accession>
<feature type="compositionally biased region" description="Low complexity" evidence="1">
    <location>
        <begin position="226"/>
        <end position="250"/>
    </location>
</feature>
<dbReference type="EMBL" id="BMNA01000001">
    <property type="protein sequence ID" value="GGL85074.1"/>
    <property type="molecule type" value="Genomic_DNA"/>
</dbReference>
<dbReference type="Pfam" id="PF10756">
    <property type="entry name" value="bPH_6"/>
    <property type="match status" value="1"/>
</dbReference>
<protein>
    <recommendedName>
        <fullName evidence="3">Low molecular weight protein antigen 6 PH domain-containing protein</fullName>
    </recommendedName>
</protein>
<sequence>MSRRDRAVFRLPAVTLILPLLLFITCTPLATFRPWFLPIYLIPLLALVYAAVTRTSATPAAITTVGLRGVRRIPWDRLDRFEFRGSRWAVAVDADGRRTRLPMVRPRDLPRLAEVSGGRLTLTPRGSATASDEDGDEVGGQVEAEDGIQDGVQDSTVGTVGTVSTVGTVGPERTVGLDGAATGDVQDGAAGADGGLVREGGVAADGPDGPDAAAPDGPDGTGGAGADARTGPAVADATGPHAAGAPAGRD</sequence>
<name>A0A917W9G2_9ACTN</name>
<feature type="compositionally biased region" description="Low complexity" evidence="1">
    <location>
        <begin position="200"/>
        <end position="218"/>
    </location>
</feature>
<evidence type="ECO:0000256" key="1">
    <source>
        <dbReference type="SAM" id="MobiDB-lite"/>
    </source>
</evidence>
<keyword evidence="2" id="KW-0812">Transmembrane</keyword>
<gene>
    <name evidence="4" type="ORF">GCM10011594_00870</name>
</gene>
<organism evidence="4 5">
    <name type="scientific">Nakamurella endophytica</name>
    <dbReference type="NCBI Taxonomy" id="1748367"/>
    <lineage>
        <taxon>Bacteria</taxon>
        <taxon>Bacillati</taxon>
        <taxon>Actinomycetota</taxon>
        <taxon>Actinomycetes</taxon>
        <taxon>Nakamurellales</taxon>
        <taxon>Nakamurellaceae</taxon>
        <taxon>Nakamurella</taxon>
    </lineage>
</organism>
<feature type="transmembrane region" description="Helical" evidence="2">
    <location>
        <begin position="36"/>
        <end position="52"/>
    </location>
</feature>
<dbReference type="AlphaFoldDB" id="A0A917W9G2"/>
<evidence type="ECO:0000259" key="3">
    <source>
        <dbReference type="Pfam" id="PF10756"/>
    </source>
</evidence>
<comment type="caution">
    <text evidence="4">The sequence shown here is derived from an EMBL/GenBank/DDBJ whole genome shotgun (WGS) entry which is preliminary data.</text>
</comment>
<feature type="compositionally biased region" description="Low complexity" evidence="1">
    <location>
        <begin position="178"/>
        <end position="190"/>
    </location>
</feature>
<feature type="region of interest" description="Disordered" evidence="1">
    <location>
        <begin position="115"/>
        <end position="250"/>
    </location>
</feature>